<protein>
    <submittedName>
        <fullName evidence="2">(African queen) hypothetical protein</fullName>
    </submittedName>
</protein>
<reference evidence="2" key="1">
    <citation type="submission" date="2021-09" db="EMBL/GenBank/DDBJ databases">
        <authorList>
            <person name="Martin H S."/>
        </authorList>
    </citation>
    <scope>NUCLEOTIDE SEQUENCE</scope>
</reference>
<feature type="signal peptide" evidence="1">
    <location>
        <begin position="1"/>
        <end position="18"/>
    </location>
</feature>
<dbReference type="PANTHER" id="PTHR33236:SF5">
    <property type="entry name" value="CUB DOMAIN-CONTAINING PROTEIN"/>
    <property type="match status" value="1"/>
</dbReference>
<dbReference type="Proteomes" id="UP000789524">
    <property type="component" value="Unassembled WGS sequence"/>
</dbReference>
<accession>A0A8J2W0P7</accession>
<dbReference type="EMBL" id="CAKASE010000048">
    <property type="protein sequence ID" value="CAG9562705.1"/>
    <property type="molecule type" value="Genomic_DNA"/>
</dbReference>
<comment type="caution">
    <text evidence="2">The sequence shown here is derived from an EMBL/GenBank/DDBJ whole genome shotgun (WGS) entry which is preliminary data.</text>
</comment>
<evidence type="ECO:0000256" key="1">
    <source>
        <dbReference type="SAM" id="SignalP"/>
    </source>
</evidence>
<dbReference type="AlphaFoldDB" id="A0A8J2W0P7"/>
<keyword evidence="3" id="KW-1185">Reference proteome</keyword>
<proteinExistence type="predicted"/>
<dbReference type="PANTHER" id="PTHR33236">
    <property type="entry name" value="INTRAFLAGELLAR TRANSPORT PROTEIN 122 FAMILY PROTEIN-RELATED"/>
    <property type="match status" value="1"/>
</dbReference>
<evidence type="ECO:0000313" key="2">
    <source>
        <dbReference type="EMBL" id="CAG9562705.1"/>
    </source>
</evidence>
<name>A0A8J2W0P7_9NEOP</name>
<feature type="chain" id="PRO_5035216002" evidence="1">
    <location>
        <begin position="19"/>
        <end position="171"/>
    </location>
</feature>
<sequence>MACFLLYSIILYFWGVTGKSWYPARDHSEVVSGTDLKETVKGHSSNYYPNGNISSKNFKDSEQIQQLSANKQKSIELYNVAKSNNWLNMTRSRRKIRRCLPRSRYSYREYSPQGRFLEVFEVVQFEHLPCTSDTGLEGTCLHEIDCTNQGGTGMGSCADGFGTCCIGNVFL</sequence>
<organism evidence="2 3">
    <name type="scientific">Danaus chrysippus</name>
    <name type="common">African queen</name>
    <dbReference type="NCBI Taxonomy" id="151541"/>
    <lineage>
        <taxon>Eukaryota</taxon>
        <taxon>Metazoa</taxon>
        <taxon>Ecdysozoa</taxon>
        <taxon>Arthropoda</taxon>
        <taxon>Hexapoda</taxon>
        <taxon>Insecta</taxon>
        <taxon>Pterygota</taxon>
        <taxon>Neoptera</taxon>
        <taxon>Endopterygota</taxon>
        <taxon>Lepidoptera</taxon>
        <taxon>Glossata</taxon>
        <taxon>Ditrysia</taxon>
        <taxon>Papilionoidea</taxon>
        <taxon>Nymphalidae</taxon>
        <taxon>Danainae</taxon>
        <taxon>Danaini</taxon>
        <taxon>Danaina</taxon>
        <taxon>Danaus</taxon>
        <taxon>Anosia</taxon>
    </lineage>
</organism>
<keyword evidence="1" id="KW-0732">Signal</keyword>
<gene>
    <name evidence="2" type="ORF">DCHRY22_LOCUS3996</name>
</gene>
<dbReference type="OrthoDB" id="6479909at2759"/>
<evidence type="ECO:0000313" key="3">
    <source>
        <dbReference type="Proteomes" id="UP000789524"/>
    </source>
</evidence>